<dbReference type="OrthoDB" id="6194160at2"/>
<keyword evidence="1" id="KW-0472">Membrane</keyword>
<sequence>MLQQRGFSLIEVLVALVILAFGLLGVAAMQLKSLQSASAAYQRSMASVAAIDAQELIWSLLANNPDCTAIDSGSVAEKWRDEWSRDTPSNPLREAHWNNSGISGPDADCEFRVTVILGAPPDEGEPTVFEYYFRLPNFADSHQL</sequence>
<dbReference type="NCBIfam" id="TIGR02532">
    <property type="entry name" value="IV_pilin_GFxxxE"/>
    <property type="match status" value="1"/>
</dbReference>
<feature type="transmembrane region" description="Helical" evidence="1">
    <location>
        <begin position="6"/>
        <end position="28"/>
    </location>
</feature>
<dbReference type="InterPro" id="IPR012902">
    <property type="entry name" value="N_methyl_site"/>
</dbReference>
<dbReference type="Proteomes" id="UP000218677">
    <property type="component" value="Unassembled WGS sequence"/>
</dbReference>
<dbReference type="Pfam" id="PF07963">
    <property type="entry name" value="N_methyl"/>
    <property type="match status" value="1"/>
</dbReference>
<dbReference type="EMBL" id="NWUX01000018">
    <property type="protein sequence ID" value="PCF94539.1"/>
    <property type="molecule type" value="Genomic_DNA"/>
</dbReference>
<organism evidence="2 3">
    <name type="scientific">Vreelandella nigrificans</name>
    <dbReference type="NCBI Taxonomy" id="2042704"/>
    <lineage>
        <taxon>Bacteria</taxon>
        <taxon>Pseudomonadati</taxon>
        <taxon>Pseudomonadota</taxon>
        <taxon>Gammaproteobacteria</taxon>
        <taxon>Oceanospirillales</taxon>
        <taxon>Halomonadaceae</taxon>
        <taxon>Vreelandella</taxon>
    </lineage>
</organism>
<evidence type="ECO:0000313" key="3">
    <source>
        <dbReference type="Proteomes" id="UP000218677"/>
    </source>
</evidence>
<gene>
    <name evidence="2" type="primary">pilV</name>
    <name evidence="2" type="ORF">CPA45_16850</name>
</gene>
<dbReference type="RefSeq" id="WP_096653500.1">
    <property type="nucleotide sequence ID" value="NZ_NWUX01000018.1"/>
</dbReference>
<name>A0A2A4HJK2_9GAMM</name>
<keyword evidence="1" id="KW-0812">Transmembrane</keyword>
<dbReference type="InterPro" id="IPR013362">
    <property type="entry name" value="Pilus_4_PilV"/>
</dbReference>
<dbReference type="PROSITE" id="PS00409">
    <property type="entry name" value="PROKAR_NTER_METHYL"/>
    <property type="match status" value="1"/>
</dbReference>
<evidence type="ECO:0000256" key="1">
    <source>
        <dbReference type="SAM" id="Phobius"/>
    </source>
</evidence>
<comment type="caution">
    <text evidence="2">The sequence shown here is derived from an EMBL/GenBank/DDBJ whole genome shotgun (WGS) entry which is preliminary data.</text>
</comment>
<protein>
    <submittedName>
        <fullName evidence="2">Type IV pilus modification protein PilV</fullName>
    </submittedName>
</protein>
<proteinExistence type="predicted"/>
<reference evidence="3" key="1">
    <citation type="submission" date="2017-09" db="EMBL/GenBank/DDBJ databases">
        <authorList>
            <person name="Cho G.-S."/>
            <person name="Oguntoyinbo F.A."/>
            <person name="Cnockaert M."/>
            <person name="Kabisch J."/>
            <person name="Neve H."/>
            <person name="Bockelmann W."/>
            <person name="Wenning M."/>
            <person name="Franz C.M."/>
            <person name="Vandamme P."/>
        </authorList>
    </citation>
    <scope>NUCLEOTIDE SEQUENCE [LARGE SCALE GENOMIC DNA]</scope>
    <source>
        <strain evidence="3">MBT G8648</strain>
    </source>
</reference>
<keyword evidence="3" id="KW-1185">Reference proteome</keyword>
<accession>A0A2A4HJK2</accession>
<keyword evidence="1" id="KW-1133">Transmembrane helix</keyword>
<dbReference type="NCBIfam" id="TIGR02523">
    <property type="entry name" value="type_IV_pilV"/>
    <property type="match status" value="1"/>
</dbReference>
<dbReference type="AlphaFoldDB" id="A0A2A4HJK2"/>
<evidence type="ECO:0000313" key="2">
    <source>
        <dbReference type="EMBL" id="PCF94539.1"/>
    </source>
</evidence>